<feature type="domain" description="Amidohydrolase-related" evidence="5">
    <location>
        <begin position="47"/>
        <end position="425"/>
    </location>
</feature>
<dbReference type="InterPro" id="IPR010252">
    <property type="entry name" value="HutF"/>
</dbReference>
<keyword evidence="8" id="KW-1185">Reference proteome</keyword>
<evidence type="ECO:0000313" key="7">
    <source>
        <dbReference type="EMBL" id="MFD1104411.1"/>
    </source>
</evidence>
<dbReference type="EC" id="3.5.3.13" evidence="7"/>
<dbReference type="NCBIfam" id="NF006684">
    <property type="entry name" value="PRK09229.1-5"/>
    <property type="match status" value="1"/>
</dbReference>
<proteinExistence type="predicted"/>
<evidence type="ECO:0000256" key="4">
    <source>
        <dbReference type="ARBA" id="ARBA00022833"/>
    </source>
</evidence>
<dbReference type="SUPFAM" id="SSF51338">
    <property type="entry name" value="Composite domain of metallo-dependent hydrolases"/>
    <property type="match status" value="1"/>
</dbReference>
<dbReference type="Proteomes" id="UP001597203">
    <property type="component" value="Unassembled WGS sequence"/>
</dbReference>
<dbReference type="NCBIfam" id="NF006681">
    <property type="entry name" value="PRK09229.1-2"/>
    <property type="match status" value="1"/>
</dbReference>
<sequence>MGIHFKTALLPDGWKNDVRLELDGGRISTLSEGAAPSPGDERFEVGLPGMPNLHSHSFQRAMAGLAEYPGKGPDSFWTWRDLMYRLANKVTPDELEAIAAQAFVEMLEAGFTHVGEFHYLHHDAGGRHFGDLAEMSNRIIAAAERTGIGLTLLPVLYMRSGFDALDVRDDQRRFFNDPDSYARLTEAARTHLSQVPGAVLGFAAHSLRAVPEDALRQARGAVDAEAPIHIHIAEQTAEVNDCIAATGQRPVERLLSEFEVDSRWCLVHATHVDRSEVDAIAASRACVGLCPITEANLGDGIFPARQFAEVGGRYGVGSDSNVRIDMSEELRLLEYGQRLQLQARNVLSSSDSGSTGRTLYSAAFQGGSAALGIEPEGIAVGGRADLVSLRLNHLDLDGRQGDALLDSFVFANKADMIDTVWRNGRKRVADGRHVSRAEVGSGYRGALASLLER</sequence>
<evidence type="ECO:0000313" key="8">
    <source>
        <dbReference type="Proteomes" id="UP001597203"/>
    </source>
</evidence>
<dbReference type="Pfam" id="PF22429">
    <property type="entry name" value="HutF_N"/>
    <property type="match status" value="1"/>
</dbReference>
<dbReference type="Gene3D" id="2.30.40.10">
    <property type="entry name" value="Urease, subunit C, domain 1"/>
    <property type="match status" value="1"/>
</dbReference>
<dbReference type="SUPFAM" id="SSF51556">
    <property type="entry name" value="Metallo-dependent hydrolases"/>
    <property type="match status" value="1"/>
</dbReference>
<protein>
    <submittedName>
        <fullName evidence="7">Formimidoylglutamate deiminase</fullName>
        <ecNumber evidence="7">3.5.3.13</ecNumber>
    </submittedName>
</protein>
<dbReference type="InterPro" id="IPR011059">
    <property type="entry name" value="Metal-dep_hydrolase_composite"/>
</dbReference>
<dbReference type="InterPro" id="IPR032466">
    <property type="entry name" value="Metal_Hydrolase"/>
</dbReference>
<evidence type="ECO:0000256" key="1">
    <source>
        <dbReference type="ARBA" id="ARBA00001947"/>
    </source>
</evidence>
<evidence type="ECO:0000259" key="6">
    <source>
        <dbReference type="Pfam" id="PF22429"/>
    </source>
</evidence>
<keyword evidence="2" id="KW-0479">Metal-binding</keyword>
<dbReference type="GO" id="GO:0050416">
    <property type="term" value="F:formimidoylglutamate deiminase activity"/>
    <property type="evidence" value="ECO:0007669"/>
    <property type="project" value="UniProtKB-EC"/>
</dbReference>
<evidence type="ECO:0000256" key="2">
    <source>
        <dbReference type="ARBA" id="ARBA00022723"/>
    </source>
</evidence>
<dbReference type="EMBL" id="JBHTLS010000098">
    <property type="protein sequence ID" value="MFD1104411.1"/>
    <property type="molecule type" value="Genomic_DNA"/>
</dbReference>
<dbReference type="Pfam" id="PF01979">
    <property type="entry name" value="Amidohydro_1"/>
    <property type="match status" value="1"/>
</dbReference>
<reference evidence="8" key="1">
    <citation type="journal article" date="2019" name="Int. J. Syst. Evol. Microbiol.">
        <title>The Global Catalogue of Microorganisms (GCM) 10K type strain sequencing project: providing services to taxonomists for standard genome sequencing and annotation.</title>
        <authorList>
            <consortium name="The Broad Institute Genomics Platform"/>
            <consortium name="The Broad Institute Genome Sequencing Center for Infectious Disease"/>
            <person name="Wu L."/>
            <person name="Ma J."/>
        </authorList>
    </citation>
    <scope>NUCLEOTIDE SEQUENCE [LARGE SCALE GENOMIC DNA]</scope>
    <source>
        <strain evidence="8">CCUG 54329</strain>
    </source>
</reference>
<dbReference type="Gene3D" id="3.20.20.140">
    <property type="entry name" value="Metal-dependent hydrolases"/>
    <property type="match status" value="1"/>
</dbReference>
<dbReference type="PANTHER" id="PTHR11271">
    <property type="entry name" value="GUANINE DEAMINASE"/>
    <property type="match status" value="1"/>
</dbReference>
<accession>A0ABW3NVK7</accession>
<dbReference type="RefSeq" id="WP_126053403.1">
    <property type="nucleotide sequence ID" value="NZ_JBHTLS010000098.1"/>
</dbReference>
<feature type="domain" description="Formimidoylglutamate deiminase N-terminal" evidence="6">
    <location>
        <begin position="3"/>
        <end position="42"/>
    </location>
</feature>
<dbReference type="InterPro" id="IPR055156">
    <property type="entry name" value="HutF-like_N"/>
</dbReference>
<gene>
    <name evidence="7" type="ORF">ACFQ24_05935</name>
</gene>
<dbReference type="InterPro" id="IPR006680">
    <property type="entry name" value="Amidohydro-rel"/>
</dbReference>
<dbReference type="NCBIfam" id="TIGR02022">
    <property type="entry name" value="hutF"/>
    <property type="match status" value="1"/>
</dbReference>
<organism evidence="7 8">
    <name type="scientific">Sphingobium olei</name>
    <dbReference type="NCBI Taxonomy" id="420955"/>
    <lineage>
        <taxon>Bacteria</taxon>
        <taxon>Pseudomonadati</taxon>
        <taxon>Pseudomonadota</taxon>
        <taxon>Alphaproteobacteria</taxon>
        <taxon>Sphingomonadales</taxon>
        <taxon>Sphingomonadaceae</taxon>
        <taxon>Sphingobium</taxon>
    </lineage>
</organism>
<evidence type="ECO:0000256" key="3">
    <source>
        <dbReference type="ARBA" id="ARBA00022801"/>
    </source>
</evidence>
<keyword evidence="3 7" id="KW-0378">Hydrolase</keyword>
<dbReference type="InterPro" id="IPR051607">
    <property type="entry name" value="Metallo-dep_hydrolases"/>
</dbReference>
<evidence type="ECO:0000259" key="5">
    <source>
        <dbReference type="Pfam" id="PF01979"/>
    </source>
</evidence>
<comment type="caution">
    <text evidence="7">The sequence shown here is derived from an EMBL/GenBank/DDBJ whole genome shotgun (WGS) entry which is preliminary data.</text>
</comment>
<comment type="cofactor">
    <cofactor evidence="1">
        <name>Zn(2+)</name>
        <dbReference type="ChEBI" id="CHEBI:29105"/>
    </cofactor>
</comment>
<name>A0ABW3NVK7_9SPHN</name>
<keyword evidence="4" id="KW-0862">Zinc</keyword>
<dbReference type="PANTHER" id="PTHR11271:SF48">
    <property type="entry name" value="AMIDOHYDROLASE-RELATED DOMAIN-CONTAINING PROTEIN"/>
    <property type="match status" value="1"/>
</dbReference>